<proteinExistence type="predicted"/>
<reference evidence="2 3" key="1">
    <citation type="journal article" date="2009" name="Nature">
        <title>Evolution of pathogenicity and sexual reproduction in eight Candida genomes.</title>
        <authorList>
            <person name="Butler G."/>
            <person name="Rasmussen M.D."/>
            <person name="Lin M.F."/>
            <person name="Santos M.A."/>
            <person name="Sakthikumar S."/>
            <person name="Munro C.A."/>
            <person name="Rheinbay E."/>
            <person name="Grabherr M."/>
            <person name="Forche A."/>
            <person name="Reedy J.L."/>
            <person name="Agrafioti I."/>
            <person name="Arnaud M.B."/>
            <person name="Bates S."/>
            <person name="Brown A.J."/>
            <person name="Brunke S."/>
            <person name="Costanzo M.C."/>
            <person name="Fitzpatrick D.A."/>
            <person name="de Groot P.W."/>
            <person name="Harris D."/>
            <person name="Hoyer L.L."/>
            <person name="Hube B."/>
            <person name="Klis F.M."/>
            <person name="Kodira C."/>
            <person name="Lennard N."/>
            <person name="Logue M.E."/>
            <person name="Martin R."/>
            <person name="Neiman A.M."/>
            <person name="Nikolaou E."/>
            <person name="Quail M.A."/>
            <person name="Quinn J."/>
            <person name="Santos M.C."/>
            <person name="Schmitzberger F.F."/>
            <person name="Sherlock G."/>
            <person name="Shah P."/>
            <person name="Silverstein K.A."/>
            <person name="Skrzypek M.S."/>
            <person name="Soll D."/>
            <person name="Staggs R."/>
            <person name="Stansfield I."/>
            <person name="Stumpf M.P."/>
            <person name="Sudbery P.E."/>
            <person name="Srikantha T."/>
            <person name="Zeng Q."/>
            <person name="Berman J."/>
            <person name="Berriman M."/>
            <person name="Heitman J."/>
            <person name="Gow N.A."/>
            <person name="Lorenz M.C."/>
            <person name="Birren B.W."/>
            <person name="Kellis M."/>
            <person name="Cuomo C.A."/>
        </authorList>
    </citation>
    <scope>NUCLEOTIDE SEQUENCE [LARGE SCALE GENOMIC DNA]</scope>
    <source>
        <strain evidence="2 3">ATCC 42720</strain>
    </source>
</reference>
<name>C4Y9P0_CLAL4</name>
<evidence type="ECO:0000313" key="3">
    <source>
        <dbReference type="Proteomes" id="UP000007703"/>
    </source>
</evidence>
<feature type="region of interest" description="Disordered" evidence="1">
    <location>
        <begin position="28"/>
        <end position="50"/>
    </location>
</feature>
<accession>C4Y9P0</accession>
<dbReference type="EMBL" id="CH408081">
    <property type="protein sequence ID" value="EEQ40802.1"/>
    <property type="molecule type" value="Genomic_DNA"/>
</dbReference>
<evidence type="ECO:0000313" key="2">
    <source>
        <dbReference type="EMBL" id="EEQ40802.1"/>
    </source>
</evidence>
<dbReference type="KEGG" id="clu:CLUG_04930"/>
<gene>
    <name evidence="2" type="ORF">CLUG_04930</name>
</gene>
<dbReference type="AlphaFoldDB" id="C4Y9P0"/>
<sequence>MRSFLRSKNLMYSTLLVRMVPLLSLRAGSKPSRSSCASRSGEYSYSSSSSSSSERVLDFLRASTRSVGTAFWSAVNLSLILLRYRCSITLWADLVRGRAAAACGPPLGPPLGPWGAPLARPLGAPFPGGPLGVASSRSDGWSSRHSRFTGIMLRSGSPNAL</sequence>
<dbReference type="HOGENOM" id="CLU_1643506_0_0_1"/>
<organism evidence="2 3">
    <name type="scientific">Clavispora lusitaniae (strain ATCC 42720)</name>
    <name type="common">Yeast</name>
    <name type="synonym">Candida lusitaniae</name>
    <dbReference type="NCBI Taxonomy" id="306902"/>
    <lineage>
        <taxon>Eukaryota</taxon>
        <taxon>Fungi</taxon>
        <taxon>Dikarya</taxon>
        <taxon>Ascomycota</taxon>
        <taxon>Saccharomycotina</taxon>
        <taxon>Pichiomycetes</taxon>
        <taxon>Metschnikowiaceae</taxon>
        <taxon>Clavispora</taxon>
    </lineage>
</organism>
<dbReference type="VEuPathDB" id="FungiDB:CLUG_04930"/>
<protein>
    <submittedName>
        <fullName evidence="2">Uncharacterized protein</fullName>
    </submittedName>
</protein>
<evidence type="ECO:0000256" key="1">
    <source>
        <dbReference type="SAM" id="MobiDB-lite"/>
    </source>
</evidence>
<dbReference type="Proteomes" id="UP000007703">
    <property type="component" value="Unassembled WGS sequence"/>
</dbReference>
<dbReference type="InParanoid" id="C4Y9P0"/>